<evidence type="ECO:0000256" key="2">
    <source>
        <dbReference type="PROSITE-ProRule" id="PRU00703"/>
    </source>
</evidence>
<keyword evidence="5" id="KW-1185">Reference proteome</keyword>
<dbReference type="InterPro" id="IPR016842">
    <property type="entry name" value="UCP026546_HTH-CBS"/>
</dbReference>
<feature type="domain" description="CBS" evidence="3">
    <location>
        <begin position="144"/>
        <end position="207"/>
    </location>
</feature>
<evidence type="ECO:0000259" key="3">
    <source>
        <dbReference type="PROSITE" id="PS51371"/>
    </source>
</evidence>
<name>A0A0R2HUI8_CARDV</name>
<evidence type="ECO:0000313" key="4">
    <source>
        <dbReference type="EMBL" id="KRN54229.1"/>
    </source>
</evidence>
<gene>
    <name evidence="4" type="ORF">IV74_GL001807</name>
</gene>
<dbReference type="RefSeq" id="WP_034569887.1">
    <property type="nucleotide sequence ID" value="NZ_JQBS01000035.1"/>
</dbReference>
<dbReference type="Proteomes" id="UP000051658">
    <property type="component" value="Unassembled WGS sequence"/>
</dbReference>
<dbReference type="PATRIC" id="fig|1449336.4.peg.1843"/>
<keyword evidence="1 2" id="KW-0129">CBS domain</keyword>
<proteinExistence type="predicted"/>
<sequence length="207" mass="23428">MELTERQKRIIQIVKENEPISADNIAKHLYLSKPTLRTDLTILTMTGILDARPKVGYFFAGQNFEPLLFEDLYEKSISEIMVPPVVIKKEATINDAVTMLFMHDVGTLYVTENQVLLGIISRKDLLRSTISNTSINKVPVAMIMTRMPNVVTLQEDERILDAGYKIIQHQIDSLPVISKDNPALVIGKVSKTVVLKHFIDEAMHLKK</sequence>
<dbReference type="PANTHER" id="PTHR43080">
    <property type="entry name" value="CBS DOMAIN-CONTAINING PROTEIN CBSX3, MITOCHONDRIAL"/>
    <property type="match status" value="1"/>
</dbReference>
<reference evidence="4 5" key="1">
    <citation type="journal article" date="2015" name="Genome Announc.">
        <title>Expanding the biotechnology potential of lactobacilli through comparative genomics of 213 strains and associated genera.</title>
        <authorList>
            <person name="Sun Z."/>
            <person name="Harris H.M."/>
            <person name="McCann A."/>
            <person name="Guo C."/>
            <person name="Argimon S."/>
            <person name="Zhang W."/>
            <person name="Yang X."/>
            <person name="Jeffery I.B."/>
            <person name="Cooney J.C."/>
            <person name="Kagawa T.F."/>
            <person name="Liu W."/>
            <person name="Song Y."/>
            <person name="Salvetti E."/>
            <person name="Wrobel A."/>
            <person name="Rasinkangas P."/>
            <person name="Parkhill J."/>
            <person name="Rea M.C."/>
            <person name="O'Sullivan O."/>
            <person name="Ritari J."/>
            <person name="Douillard F.P."/>
            <person name="Paul Ross R."/>
            <person name="Yang R."/>
            <person name="Briner A.E."/>
            <person name="Felis G.E."/>
            <person name="de Vos W.M."/>
            <person name="Barrangou R."/>
            <person name="Klaenhammer T.R."/>
            <person name="Caufield P.W."/>
            <person name="Cui Y."/>
            <person name="Zhang H."/>
            <person name="O'Toole P.W."/>
        </authorList>
    </citation>
    <scope>NUCLEOTIDE SEQUENCE [LARGE SCALE GENOMIC DNA]</scope>
    <source>
        <strain evidence="4 5">DSM 20623</strain>
    </source>
</reference>
<dbReference type="SUPFAM" id="SSF54631">
    <property type="entry name" value="CBS-domain pair"/>
    <property type="match status" value="1"/>
</dbReference>
<dbReference type="InterPro" id="IPR046342">
    <property type="entry name" value="CBS_dom_sf"/>
</dbReference>
<dbReference type="eggNOG" id="COG0517">
    <property type="taxonomic scope" value="Bacteria"/>
</dbReference>
<protein>
    <recommendedName>
        <fullName evidence="3">CBS domain-containing protein</fullName>
    </recommendedName>
</protein>
<dbReference type="InterPro" id="IPR000644">
    <property type="entry name" value="CBS_dom"/>
</dbReference>
<dbReference type="Pfam" id="PF00571">
    <property type="entry name" value="CBS"/>
    <property type="match status" value="2"/>
</dbReference>
<dbReference type="GeneID" id="89588803"/>
<organism evidence="4 5">
    <name type="scientific">Carnobacterium divergens DSM 20623</name>
    <dbReference type="NCBI Taxonomy" id="1449336"/>
    <lineage>
        <taxon>Bacteria</taxon>
        <taxon>Bacillati</taxon>
        <taxon>Bacillota</taxon>
        <taxon>Bacilli</taxon>
        <taxon>Lactobacillales</taxon>
        <taxon>Carnobacteriaceae</taxon>
        <taxon>Carnobacterium</taxon>
    </lineage>
</organism>
<dbReference type="PIRSF" id="PIRSF026546">
    <property type="entry name" value="UCP026546_CBS_YqzB"/>
    <property type="match status" value="1"/>
</dbReference>
<dbReference type="InterPro" id="IPR013196">
    <property type="entry name" value="HTH_11"/>
</dbReference>
<feature type="domain" description="CBS" evidence="3">
    <location>
        <begin position="77"/>
        <end position="135"/>
    </location>
</feature>
<dbReference type="CDD" id="cd04617">
    <property type="entry name" value="CBS_pair_CcpN"/>
    <property type="match status" value="1"/>
</dbReference>
<dbReference type="Pfam" id="PF08279">
    <property type="entry name" value="HTH_11"/>
    <property type="match status" value="1"/>
</dbReference>
<comment type="caution">
    <text evidence="4">The sequence shown here is derived from an EMBL/GenBank/DDBJ whole genome shotgun (WGS) entry which is preliminary data.</text>
</comment>
<dbReference type="EMBL" id="JQBS01000035">
    <property type="protein sequence ID" value="KRN54229.1"/>
    <property type="molecule type" value="Genomic_DNA"/>
</dbReference>
<accession>A0A0R2HUI8</accession>
<dbReference type="InterPro" id="IPR036390">
    <property type="entry name" value="WH_DNA-bd_sf"/>
</dbReference>
<dbReference type="InterPro" id="IPR036388">
    <property type="entry name" value="WH-like_DNA-bd_sf"/>
</dbReference>
<dbReference type="PANTHER" id="PTHR43080:SF2">
    <property type="entry name" value="CBS DOMAIN-CONTAINING PROTEIN"/>
    <property type="match status" value="1"/>
</dbReference>
<evidence type="ECO:0000313" key="5">
    <source>
        <dbReference type="Proteomes" id="UP000051658"/>
    </source>
</evidence>
<dbReference type="SUPFAM" id="SSF46785">
    <property type="entry name" value="Winged helix' DNA-binding domain"/>
    <property type="match status" value="1"/>
</dbReference>
<evidence type="ECO:0000256" key="1">
    <source>
        <dbReference type="ARBA" id="ARBA00023122"/>
    </source>
</evidence>
<dbReference type="Gene3D" id="3.10.580.10">
    <property type="entry name" value="CBS-domain"/>
    <property type="match status" value="1"/>
</dbReference>
<dbReference type="Gene3D" id="1.10.10.10">
    <property type="entry name" value="Winged helix-like DNA-binding domain superfamily/Winged helix DNA-binding domain"/>
    <property type="match status" value="1"/>
</dbReference>
<dbReference type="PROSITE" id="PS51371">
    <property type="entry name" value="CBS"/>
    <property type="match status" value="2"/>
</dbReference>
<dbReference type="SMART" id="SM00116">
    <property type="entry name" value="CBS"/>
    <property type="match status" value="2"/>
</dbReference>
<dbReference type="AlphaFoldDB" id="A0A0R2HUI8"/>
<dbReference type="InterPro" id="IPR051257">
    <property type="entry name" value="Diverse_CBS-Domain"/>
</dbReference>